<dbReference type="InterPro" id="IPR029069">
    <property type="entry name" value="HotDog_dom_sf"/>
</dbReference>
<evidence type="ECO:0000259" key="3">
    <source>
        <dbReference type="Pfam" id="PF13452"/>
    </source>
</evidence>
<accession>A0ABV1KH82</accession>
<comment type="caution">
    <text evidence="4">The sequence shown here is derived from an EMBL/GenBank/DDBJ whole genome shotgun (WGS) entry which is preliminary data.</text>
</comment>
<gene>
    <name evidence="4" type="ORF">WIS52_25330</name>
</gene>
<proteinExistence type="inferred from homology"/>
<evidence type="ECO:0000313" key="4">
    <source>
        <dbReference type="EMBL" id="MEQ3553811.1"/>
    </source>
</evidence>
<dbReference type="Gene3D" id="3.10.129.10">
    <property type="entry name" value="Hotdog Thioesterase"/>
    <property type="match status" value="2"/>
</dbReference>
<organism evidence="4 5">
    <name type="scientific">Pseudonocardia nematodicida</name>
    <dbReference type="NCBI Taxonomy" id="1206997"/>
    <lineage>
        <taxon>Bacteria</taxon>
        <taxon>Bacillati</taxon>
        <taxon>Actinomycetota</taxon>
        <taxon>Actinomycetes</taxon>
        <taxon>Pseudonocardiales</taxon>
        <taxon>Pseudonocardiaceae</taxon>
        <taxon>Pseudonocardia</taxon>
    </lineage>
</organism>
<feature type="domain" description="FAS1-like dehydratase" evidence="3">
    <location>
        <begin position="32"/>
        <end position="148"/>
    </location>
</feature>
<dbReference type="SUPFAM" id="SSF54637">
    <property type="entry name" value="Thioesterase/thiol ester dehydrase-isomerase"/>
    <property type="match status" value="2"/>
</dbReference>
<reference evidence="4 5" key="1">
    <citation type="submission" date="2024-03" db="EMBL/GenBank/DDBJ databases">
        <title>Draft genome sequence of Pseudonocardia nematodicida JCM 31783.</title>
        <authorList>
            <person name="Butdee W."/>
            <person name="Duangmal K."/>
        </authorList>
    </citation>
    <scope>NUCLEOTIDE SEQUENCE [LARGE SCALE GENOMIC DNA]</scope>
    <source>
        <strain evidence="4 5">JCM 31783</strain>
    </source>
</reference>
<name>A0ABV1KH82_9PSEU</name>
<dbReference type="InterPro" id="IPR002539">
    <property type="entry name" value="MaoC-like_dom"/>
</dbReference>
<dbReference type="Pfam" id="PF01575">
    <property type="entry name" value="MaoC_dehydratas"/>
    <property type="match status" value="1"/>
</dbReference>
<dbReference type="InterPro" id="IPR039569">
    <property type="entry name" value="FAS1-like_DH_region"/>
</dbReference>
<dbReference type="EMBL" id="JBEDNQ010000012">
    <property type="protein sequence ID" value="MEQ3553811.1"/>
    <property type="molecule type" value="Genomic_DNA"/>
</dbReference>
<evidence type="ECO:0000259" key="2">
    <source>
        <dbReference type="Pfam" id="PF01575"/>
    </source>
</evidence>
<dbReference type="Pfam" id="PF13452">
    <property type="entry name" value="FAS1_DH_region"/>
    <property type="match status" value="1"/>
</dbReference>
<dbReference type="Proteomes" id="UP001494902">
    <property type="component" value="Unassembled WGS sequence"/>
</dbReference>
<evidence type="ECO:0000256" key="1">
    <source>
        <dbReference type="ARBA" id="ARBA00005254"/>
    </source>
</evidence>
<dbReference type="RefSeq" id="WP_349300886.1">
    <property type="nucleotide sequence ID" value="NZ_JBEDNQ010000012.1"/>
</dbReference>
<feature type="domain" description="MaoC-like" evidence="2">
    <location>
        <begin position="194"/>
        <end position="302"/>
    </location>
</feature>
<keyword evidence="5" id="KW-1185">Reference proteome</keyword>
<comment type="similarity">
    <text evidence="1">Belongs to the enoyl-CoA hydratase/isomerase family.</text>
</comment>
<sequence>MTTTEQQPALIGGTTTPWWTGTKPALFENIEIGEQFGPFEITVDDRLVKNYVFAQDDPAAGALTHDGAPAAHPALLCNELLFLFYANFDGNTAEGLHTHENISFHSPIRIGEKVTIGGRYVETYERRGQGYVVMEAEAHGEDGRPLVTRRGTEIMHTRAADVVGGSRAPAPARAVTGEALDVTPAERASFDLAERTPLAPAATRISQEQMYVFSWGGRGFSNIHTDAAGAKKVGMDRTVAQAMQQVGYLSRMCTAFHGPSFVTGGHLSVKFVNPFYVDDLVTARGAVLGTVDHDGARHLESEVWVENEAGRKTAVGWAHAPVAEG</sequence>
<evidence type="ECO:0000313" key="5">
    <source>
        <dbReference type="Proteomes" id="UP001494902"/>
    </source>
</evidence>
<protein>
    <submittedName>
        <fullName evidence="4">MaoC/PaaZ C-terminal domain-containing protein</fullName>
    </submittedName>
</protein>